<accession>A0AAJ0UJP7</accession>
<keyword evidence="2" id="KW-1185">Reference proteome</keyword>
<organism evidence="1 2">
    <name type="scientific">Halochromatium salexigens</name>
    <name type="common">Chromatium salexigens</name>
    <dbReference type="NCBI Taxonomy" id="49447"/>
    <lineage>
        <taxon>Bacteria</taxon>
        <taxon>Pseudomonadati</taxon>
        <taxon>Pseudomonadota</taxon>
        <taxon>Gammaproteobacteria</taxon>
        <taxon>Chromatiales</taxon>
        <taxon>Chromatiaceae</taxon>
        <taxon>Halochromatium</taxon>
    </lineage>
</organism>
<proteinExistence type="predicted"/>
<dbReference type="PROSITE" id="PS00430">
    <property type="entry name" value="TONB_DEPENDENT_REC_1"/>
    <property type="match status" value="1"/>
</dbReference>
<evidence type="ECO:0000313" key="1">
    <source>
        <dbReference type="EMBL" id="MBK5931657.1"/>
    </source>
</evidence>
<name>A0AAJ0UJP7_HALSE</name>
<dbReference type="EMBL" id="NHSF01000068">
    <property type="protein sequence ID" value="MBK5931657.1"/>
    <property type="molecule type" value="Genomic_DNA"/>
</dbReference>
<evidence type="ECO:0000313" key="2">
    <source>
        <dbReference type="Proteomes" id="UP001296967"/>
    </source>
</evidence>
<protein>
    <recommendedName>
        <fullName evidence="3">Flagellar assembly protein T N-terminal domain-containing protein</fullName>
    </recommendedName>
</protein>
<sequence length="477" mass="52760">MNDQADGAIRRGLALGLICLVLGVVGPVQAQDTIVVTAEGLADPNADTYARDKGLLVDDLRRDARRQAVEKAVGVFVEGSTLVENYVTIEDRVLSETQGLIKRVIKESKPWVGEDGFAHMLIKAEVYLKGVEDALKTMSRQTRVSYIREYGNPRISVSVYAQDADRGSRQTRSDIAENLLKERIAEFGYRVWSEDVTKGLKTEMMESSTLSNQTQTTVSVSHLKAADFSILGRVRFDVRNVTLSSSGIELKKHLITSWTVKCVNNNTGEEIYFNNKIPRHNSWATEDQALEDVGRLIGQEFSKDFFESHLVQPNRFFELRVVGLPSYDIGVLLRKEMIGLRPFLDVSLRNYTSDGLSLYEVNFAGGQDNFARTINSAVIKPLNAKFGEDVFELDSLTRDVVTLVFRSDQNQDSLMSEFNSKPPASLADASPARIARVAQDETTLKKVESVNPAAVALISGTDGGGSDSAVMNEISNF</sequence>
<evidence type="ECO:0008006" key="3">
    <source>
        <dbReference type="Google" id="ProtNLM"/>
    </source>
</evidence>
<comment type="caution">
    <text evidence="1">The sequence shown here is derived from an EMBL/GenBank/DDBJ whole genome shotgun (WGS) entry which is preliminary data.</text>
</comment>
<reference evidence="1" key="1">
    <citation type="submission" date="2017-05" db="EMBL/GenBank/DDBJ databases">
        <authorList>
            <person name="Imhoff J.F."/>
            <person name="Rahn T."/>
            <person name="Kuenzel S."/>
            <person name="Neulinger S.C."/>
        </authorList>
    </citation>
    <scope>NUCLEOTIDE SEQUENCE</scope>
    <source>
        <strain evidence="1">DSM 4395</strain>
    </source>
</reference>
<dbReference type="InterPro" id="IPR010916">
    <property type="entry name" value="TonB_box_CS"/>
</dbReference>
<dbReference type="AlphaFoldDB" id="A0AAJ0UJP7"/>
<dbReference type="Proteomes" id="UP001296967">
    <property type="component" value="Unassembled WGS sequence"/>
</dbReference>
<reference evidence="1" key="2">
    <citation type="journal article" date="2020" name="Microorganisms">
        <title>Osmotic Adaptation and Compatible Solute Biosynthesis of Phototrophic Bacteria as Revealed from Genome Analyses.</title>
        <authorList>
            <person name="Imhoff J.F."/>
            <person name="Rahn T."/>
            <person name="Kunzel S."/>
            <person name="Keller A."/>
            <person name="Neulinger S.C."/>
        </authorList>
    </citation>
    <scope>NUCLEOTIDE SEQUENCE</scope>
    <source>
        <strain evidence="1">DSM 4395</strain>
    </source>
</reference>
<gene>
    <name evidence="1" type="ORF">CCR82_14295</name>
</gene>